<evidence type="ECO:0000313" key="2">
    <source>
        <dbReference type="EMBL" id="MFC1849893.1"/>
    </source>
</evidence>
<accession>A0ABV6YUN4</accession>
<keyword evidence="3" id="KW-1185">Reference proteome</keyword>
<keyword evidence="1" id="KW-0732">Signal</keyword>
<dbReference type="EMBL" id="JBHPBY010000064">
    <property type="protein sequence ID" value="MFC1849893.1"/>
    <property type="molecule type" value="Genomic_DNA"/>
</dbReference>
<dbReference type="Proteomes" id="UP001594351">
    <property type="component" value="Unassembled WGS sequence"/>
</dbReference>
<name>A0ABV6YUN4_UNCC1</name>
<evidence type="ECO:0000256" key="1">
    <source>
        <dbReference type="SAM" id="SignalP"/>
    </source>
</evidence>
<evidence type="ECO:0000313" key="3">
    <source>
        <dbReference type="Proteomes" id="UP001594351"/>
    </source>
</evidence>
<feature type="signal peptide" evidence="1">
    <location>
        <begin position="1"/>
        <end position="22"/>
    </location>
</feature>
<comment type="caution">
    <text evidence="2">The sequence shown here is derived from an EMBL/GenBank/DDBJ whole genome shotgun (WGS) entry which is preliminary data.</text>
</comment>
<feature type="chain" id="PRO_5045533914" evidence="1">
    <location>
        <begin position="23"/>
        <end position="145"/>
    </location>
</feature>
<proteinExistence type="predicted"/>
<protein>
    <submittedName>
        <fullName evidence="2">Uncharacterized protein</fullName>
    </submittedName>
</protein>
<gene>
    <name evidence="2" type="ORF">ACFL27_06760</name>
</gene>
<sequence length="145" mass="15815">MNHKLVGFLIFLASILSTQASADFQVNTYTTDYQSSPALGVDSNGNFVVVWTSNGSNYGDLSDSSIQGQRFTSNGSFINSQFQVNTYTTGSQSGCDVGIDNEGDFVVVWHDLNGNYSIQAQRFASDGSYSGSQFQVNEDTSDYKY</sequence>
<organism evidence="2 3">
    <name type="scientific">candidate division CSSED10-310 bacterium</name>
    <dbReference type="NCBI Taxonomy" id="2855610"/>
    <lineage>
        <taxon>Bacteria</taxon>
        <taxon>Bacteria division CSSED10-310</taxon>
    </lineage>
</organism>
<reference evidence="2 3" key="1">
    <citation type="submission" date="2024-09" db="EMBL/GenBank/DDBJ databases">
        <title>Laminarin stimulates single cell rates of sulfate reduction while oxygen inhibits transcriptomic activity in coastal marine sediment.</title>
        <authorList>
            <person name="Lindsay M."/>
            <person name="Orcutt B."/>
            <person name="Emerson D."/>
            <person name="Stepanauskas R."/>
            <person name="D'Angelo T."/>
        </authorList>
    </citation>
    <scope>NUCLEOTIDE SEQUENCE [LARGE SCALE GENOMIC DNA]</scope>
    <source>
        <strain evidence="2">SAG AM-311-K15</strain>
    </source>
</reference>